<comment type="caution">
    <text evidence="13">The sequence shown here is derived from an EMBL/GenBank/DDBJ whole genome shotgun (WGS) entry which is preliminary data.</text>
</comment>
<feature type="region of interest" description="Disordered" evidence="9">
    <location>
        <begin position="1791"/>
        <end position="1857"/>
    </location>
</feature>
<evidence type="ECO:0000313" key="13">
    <source>
        <dbReference type="EMBL" id="EXJ93120.1"/>
    </source>
</evidence>
<dbReference type="SUPFAM" id="SSF52540">
    <property type="entry name" value="P-loop containing nucleoside triphosphate hydrolases"/>
    <property type="match status" value="2"/>
</dbReference>
<dbReference type="OrthoDB" id="2020972at2759"/>
<gene>
    <name evidence="13" type="ORF">A1O3_01677</name>
</gene>
<reference evidence="13 14" key="1">
    <citation type="submission" date="2013-03" db="EMBL/GenBank/DDBJ databases">
        <title>The Genome Sequence of Capronia epimyces CBS 606.96.</title>
        <authorList>
            <consortium name="The Broad Institute Genomics Platform"/>
            <person name="Cuomo C."/>
            <person name="de Hoog S."/>
            <person name="Gorbushina A."/>
            <person name="Walker B."/>
            <person name="Young S.K."/>
            <person name="Zeng Q."/>
            <person name="Gargeya S."/>
            <person name="Fitzgerald M."/>
            <person name="Haas B."/>
            <person name="Abouelleil A."/>
            <person name="Allen A.W."/>
            <person name="Alvarado L."/>
            <person name="Arachchi H.M."/>
            <person name="Berlin A.M."/>
            <person name="Chapman S.B."/>
            <person name="Gainer-Dewar J."/>
            <person name="Goldberg J."/>
            <person name="Griggs A."/>
            <person name="Gujja S."/>
            <person name="Hansen M."/>
            <person name="Howarth C."/>
            <person name="Imamovic A."/>
            <person name="Ireland A."/>
            <person name="Larimer J."/>
            <person name="McCowan C."/>
            <person name="Murphy C."/>
            <person name="Pearson M."/>
            <person name="Poon T.W."/>
            <person name="Priest M."/>
            <person name="Roberts A."/>
            <person name="Saif S."/>
            <person name="Shea T."/>
            <person name="Sisk P."/>
            <person name="Sykes S."/>
            <person name="Wortman J."/>
            <person name="Nusbaum C."/>
            <person name="Birren B."/>
        </authorList>
    </citation>
    <scope>NUCLEOTIDE SEQUENCE [LARGE SCALE GENOMIC DNA]</scope>
    <source>
        <strain evidence="13 14">CBS 606.96</strain>
    </source>
</reference>
<dbReference type="eggNOG" id="KOG1015">
    <property type="taxonomic scope" value="Eukaryota"/>
</dbReference>
<dbReference type="SUPFAM" id="SSF47769">
    <property type="entry name" value="SAM/Pointed domain"/>
    <property type="match status" value="1"/>
</dbReference>
<dbReference type="InterPro" id="IPR038718">
    <property type="entry name" value="SNF2-like_sf"/>
</dbReference>
<dbReference type="PANTHER" id="PTHR45797:SF1">
    <property type="entry name" value="HELICASE ARIP4"/>
    <property type="match status" value="1"/>
</dbReference>
<dbReference type="PROSITE" id="PS51192">
    <property type="entry name" value="HELICASE_ATP_BIND_1"/>
    <property type="match status" value="1"/>
</dbReference>
<dbReference type="GO" id="GO:0016887">
    <property type="term" value="F:ATP hydrolysis activity"/>
    <property type="evidence" value="ECO:0007669"/>
    <property type="project" value="InterPro"/>
</dbReference>
<feature type="compositionally biased region" description="Basic and acidic residues" evidence="9">
    <location>
        <begin position="1749"/>
        <end position="1763"/>
    </location>
</feature>
<dbReference type="Pfam" id="PF00176">
    <property type="entry name" value="SNF2-rel_dom"/>
    <property type="match status" value="1"/>
</dbReference>
<dbReference type="HOGENOM" id="CLU_001161_1_0_1"/>
<evidence type="ECO:0000256" key="6">
    <source>
        <dbReference type="ARBA" id="ARBA00022840"/>
    </source>
</evidence>
<dbReference type="STRING" id="1182542.W9YTW2"/>
<feature type="region of interest" description="Disordered" evidence="9">
    <location>
        <begin position="568"/>
        <end position="609"/>
    </location>
</feature>
<dbReference type="SMART" id="SM00490">
    <property type="entry name" value="HELICc"/>
    <property type="match status" value="1"/>
</dbReference>
<protein>
    <recommendedName>
        <fullName evidence="15">Adenosinetriphosphatase</fullName>
    </recommendedName>
</protein>
<evidence type="ECO:0000259" key="10">
    <source>
        <dbReference type="PROSITE" id="PS50105"/>
    </source>
</evidence>
<evidence type="ECO:0000256" key="2">
    <source>
        <dbReference type="ARBA" id="ARBA00007025"/>
    </source>
</evidence>
<dbReference type="GO" id="GO:0004386">
    <property type="term" value="F:helicase activity"/>
    <property type="evidence" value="ECO:0007669"/>
    <property type="project" value="UniProtKB-KW"/>
</dbReference>
<keyword evidence="5" id="KW-0347">Helicase</keyword>
<comment type="similarity">
    <text evidence="2">Belongs to the SNF2/RAD54 helicase family.</text>
</comment>
<dbReference type="PROSITE" id="PS51194">
    <property type="entry name" value="HELICASE_CTER"/>
    <property type="match status" value="1"/>
</dbReference>
<dbReference type="InterPro" id="IPR000330">
    <property type="entry name" value="SNF2_N"/>
</dbReference>
<feature type="compositionally biased region" description="Basic and acidic residues" evidence="9">
    <location>
        <begin position="388"/>
        <end position="407"/>
    </location>
</feature>
<dbReference type="Pfam" id="PF24580">
    <property type="entry name" value="DUF7607"/>
    <property type="match status" value="1"/>
</dbReference>
<feature type="compositionally biased region" description="Polar residues" evidence="9">
    <location>
        <begin position="735"/>
        <end position="753"/>
    </location>
</feature>
<dbReference type="EMBL" id="AMGY01000001">
    <property type="protein sequence ID" value="EXJ93120.1"/>
    <property type="molecule type" value="Genomic_DNA"/>
</dbReference>
<keyword evidence="8" id="KW-0539">Nucleus</keyword>
<feature type="domain" description="SAM" evidence="10">
    <location>
        <begin position="14"/>
        <end position="93"/>
    </location>
</feature>
<evidence type="ECO:0000256" key="3">
    <source>
        <dbReference type="ARBA" id="ARBA00022741"/>
    </source>
</evidence>
<dbReference type="SMART" id="SM00487">
    <property type="entry name" value="DEXDc"/>
    <property type="match status" value="1"/>
</dbReference>
<dbReference type="InterPro" id="IPR001660">
    <property type="entry name" value="SAM"/>
</dbReference>
<accession>W9YTW2</accession>
<dbReference type="InterPro" id="IPR049730">
    <property type="entry name" value="SNF2/RAD54-like_C"/>
</dbReference>
<feature type="compositionally biased region" description="Pro residues" evidence="9">
    <location>
        <begin position="1791"/>
        <end position="1804"/>
    </location>
</feature>
<feature type="region of interest" description="Disordered" evidence="9">
    <location>
        <begin position="1741"/>
        <end position="1763"/>
    </location>
</feature>
<keyword evidence="7" id="KW-0238">DNA-binding</keyword>
<dbReference type="InterPro" id="IPR001650">
    <property type="entry name" value="Helicase_C-like"/>
</dbReference>
<dbReference type="GO" id="GO:0005634">
    <property type="term" value="C:nucleus"/>
    <property type="evidence" value="ECO:0007669"/>
    <property type="project" value="UniProtKB-SubCell"/>
</dbReference>
<dbReference type="Pfam" id="PF07647">
    <property type="entry name" value="SAM_2"/>
    <property type="match status" value="1"/>
</dbReference>
<feature type="region of interest" description="Disordered" evidence="9">
    <location>
        <begin position="661"/>
        <end position="853"/>
    </location>
</feature>
<dbReference type="Gene3D" id="3.40.50.300">
    <property type="entry name" value="P-loop containing nucleotide triphosphate hydrolases"/>
    <property type="match status" value="1"/>
</dbReference>
<feature type="compositionally biased region" description="Acidic residues" evidence="9">
    <location>
        <begin position="699"/>
        <end position="709"/>
    </location>
</feature>
<feature type="compositionally biased region" description="Basic and acidic residues" evidence="9">
    <location>
        <begin position="800"/>
        <end position="814"/>
    </location>
</feature>
<sequence length="1887" mass="213138">MEVSAESDNDPCGWSIDQVVYELCQNPTPRWSPAERPQLIPDRHVLEDTLRQNHVDGDNFLALDLVALKEDLGIASFGQRRAIMRAIEYFRAHSISWQHSAFRVDSIARMQPQSLAYTSTQIAQSHTSAFPQTPYSGLGIYPSVESMPPTASPLSYRTTGQPGFATALSPHGHALLEASNASFTVPLNATPSSLQHPVVNPTAPDPPKALSLVTNDTTARDASKRPRQGYEVVKGKKKIAPTLVSQTEEITATEAVGTAYLSPSAVPLQDVFYHKISTDFGDVFYRAPLDTSDDFFISGRYPEGQRKVIARRIKHFLRQDVVKLSQANTLIKLPYSHNRLQEPFSEQYFTMFPRRGGQIRVFRVEDFPEVQKIVTKKSEIPATNTILSEHHSNSHTDPAKEDSEDTSNWHDLDYLLDKYPVEGSDEGLPVYGDSGDEGDLDEETWREIQEEQDENSREPVTMTHAEIVAAIDETIEEMKQEWRDTKLVKVQLKAYRLWTEAAKRRDRRDKLGYVIREKDRFERMKTKIQRALADDIWRTPAELKKQCQNIELAVFQYEEFNYYNQVLLDDNPPTRPSSAALKKARTRKPQELSEGEELLESDSDPITEDEDFLVDDSSDAGSIHHEPDLDWNPLISEVTNKTSVQPVAQHVAQHVAQPVARPVFPPPVENTPQSSETATPSPVERAASIPVDTRTHGEDDADIDSDTGEDAIVTPMRRPLRLEISATPSVKIKSAPTTPFASRVLEQSSNPQRKGSDSENSDSDLDRPPRLPKSKYRAQGRTVAEPVDLTFSSPASENELTTHEEASTDFEVHTPELNPTPMQTPQRHKTKTSSSVSSMADSASLSSEDDSGLPHIENVEGMIATDWSDIEALVDRRRALAKAVYQLDAETIEYLSLFIESRKTFTRRRDVIFDGLLALSEVYDDSGDGYNDIRAIGTAQQSSAQLLVLLYITYVCGQNMVGDSAPSEAHKDCAFDDMETTVDPFYSLLQHIIRIYVHKEKQDPTLLQQQSTKKKRKRERPLSDADMWDHEPLTDVIWGDPLEPYVPPSSHKKRKRKVLDSQQAIDMQQSDQVRIQQQEQRRQQLAMKLTQMAEEGDNRHPINTIEPYIYLHPHISKRIKPHQLTGIQFMWRELIEDPKHQGCILAHTMGLGKTMQVISLLVAISLCNQSSDATVRDLIPARLRKSRTLILCPASLVENWLDELLLWTPSNDVLGTIYKLDTSNTGTLHEWSRHGGVLLTSYERFRRMVSKSIGAKDKGGHIDVEKIFFEDPTLVIADEAHKLKNSTSTINQYAKRFKTTSRIALTGSPLNNHLEEYYTMVDWIAPGYLGTIVHFRSKYSEPIIEGLYSDSSAFERRLCLRKLHVLKRDLDPKINRADISAIEKDMPTKTEFFITVPLTELQKRAYNIYVKYMLETFSRTNAKSRNAKMWDWIAMLSWLCHHPFCFLIKLKERIAKIDEELDFSLSTAAAAAAEESKDAAPNQLADITSPENVKEDAQLDTTGPLNEAMQQVLELFKEVDIPGVIDDPTLSYRTFAVQQILKEANANGDKTLVFTHSIPTLNYLEKMLKMMKFPYFRLDGKTDVSTRQASTKDFNQKNTSQVFLISMRAGGLGLNLQGANRVIIFDFSFNPSWEEQAIGRAYRLNQKAPVFVYRFQSGGTFEDVLFNKAVFKTQLFGRVVDKKKPKRHASKSTADYLFPVKDVPRQDFADCLGKDPKVLDIVIQRLDCVRSIVLTETFQKEEDEQLNDEEQKAAEEEFRDQRLQREDPVAWQAKQAALYASATRFPYPSTHPGPVPGAYPPPMPSSTAPSFPSRGGAVSQARPAQPAAIMPPFARQDFDAPPDGHPNQFPSSTMPGALLSYDDTFQDFVDQIDHRRAGSLDPDILMS</sequence>
<dbReference type="InterPro" id="IPR056026">
    <property type="entry name" value="DUF7607"/>
</dbReference>
<keyword evidence="14" id="KW-1185">Reference proteome</keyword>
<evidence type="ECO:0000256" key="5">
    <source>
        <dbReference type="ARBA" id="ARBA00022806"/>
    </source>
</evidence>
<feature type="compositionally biased region" description="Polar residues" evidence="9">
    <location>
        <begin position="790"/>
        <end position="799"/>
    </location>
</feature>
<proteinExistence type="inferred from homology"/>
<evidence type="ECO:0000256" key="9">
    <source>
        <dbReference type="SAM" id="MobiDB-lite"/>
    </source>
</evidence>
<dbReference type="InterPro" id="IPR027417">
    <property type="entry name" value="P-loop_NTPase"/>
</dbReference>
<dbReference type="PANTHER" id="PTHR45797">
    <property type="entry name" value="RAD54-LIKE"/>
    <property type="match status" value="1"/>
</dbReference>
<keyword evidence="3" id="KW-0547">Nucleotide-binding</keyword>
<evidence type="ECO:0000259" key="11">
    <source>
        <dbReference type="PROSITE" id="PS51192"/>
    </source>
</evidence>
<dbReference type="PROSITE" id="PS50105">
    <property type="entry name" value="SAM_DOMAIN"/>
    <property type="match status" value="1"/>
</dbReference>
<dbReference type="GO" id="GO:0005524">
    <property type="term" value="F:ATP binding"/>
    <property type="evidence" value="ECO:0007669"/>
    <property type="project" value="UniProtKB-KW"/>
</dbReference>
<feature type="domain" description="Helicase C-terminal" evidence="12">
    <location>
        <begin position="1536"/>
        <end position="1686"/>
    </location>
</feature>
<evidence type="ECO:0000313" key="14">
    <source>
        <dbReference type="Proteomes" id="UP000019478"/>
    </source>
</evidence>
<evidence type="ECO:0008006" key="15">
    <source>
        <dbReference type="Google" id="ProtNLM"/>
    </source>
</evidence>
<keyword evidence="4" id="KW-0378">Hydrolase</keyword>
<evidence type="ECO:0000256" key="8">
    <source>
        <dbReference type="ARBA" id="ARBA00023242"/>
    </source>
</evidence>
<dbReference type="Gene3D" id="3.40.50.10810">
    <property type="entry name" value="Tandem AAA-ATPase domain"/>
    <property type="match status" value="1"/>
</dbReference>
<dbReference type="CDD" id="cd18793">
    <property type="entry name" value="SF2_C_SNF"/>
    <property type="match status" value="1"/>
</dbReference>
<keyword evidence="6" id="KW-0067">ATP-binding</keyword>
<organism evidence="13 14">
    <name type="scientific">Capronia epimyces CBS 606.96</name>
    <dbReference type="NCBI Taxonomy" id="1182542"/>
    <lineage>
        <taxon>Eukaryota</taxon>
        <taxon>Fungi</taxon>
        <taxon>Dikarya</taxon>
        <taxon>Ascomycota</taxon>
        <taxon>Pezizomycotina</taxon>
        <taxon>Eurotiomycetes</taxon>
        <taxon>Chaetothyriomycetidae</taxon>
        <taxon>Chaetothyriales</taxon>
        <taxon>Herpotrichiellaceae</taxon>
        <taxon>Capronia</taxon>
    </lineage>
</organism>
<comment type="subcellular location">
    <subcellularLocation>
        <location evidence="1">Nucleus</location>
    </subcellularLocation>
</comment>
<dbReference type="InterPro" id="IPR014001">
    <property type="entry name" value="Helicase_ATP-bd"/>
</dbReference>
<dbReference type="RefSeq" id="XP_007730010.1">
    <property type="nucleotide sequence ID" value="XM_007731820.1"/>
</dbReference>
<feature type="compositionally biased region" description="Low complexity" evidence="9">
    <location>
        <begin position="833"/>
        <end position="846"/>
    </location>
</feature>
<dbReference type="GO" id="GO:0003677">
    <property type="term" value="F:DNA binding"/>
    <property type="evidence" value="ECO:0007669"/>
    <property type="project" value="UniProtKB-KW"/>
</dbReference>
<dbReference type="CDD" id="cd18007">
    <property type="entry name" value="DEXHc_ATRX-like"/>
    <property type="match status" value="1"/>
</dbReference>
<feature type="compositionally biased region" description="Acidic residues" evidence="9">
    <location>
        <begin position="593"/>
        <end position="609"/>
    </location>
</feature>
<feature type="domain" description="Helicase ATP-binding" evidence="11">
    <location>
        <begin position="1134"/>
        <end position="1327"/>
    </location>
</feature>
<dbReference type="Gene3D" id="1.10.150.50">
    <property type="entry name" value="Transcription Factor, Ets-1"/>
    <property type="match status" value="1"/>
</dbReference>
<evidence type="ECO:0000256" key="1">
    <source>
        <dbReference type="ARBA" id="ARBA00004123"/>
    </source>
</evidence>
<dbReference type="Proteomes" id="UP000019478">
    <property type="component" value="Unassembled WGS sequence"/>
</dbReference>
<dbReference type="GeneID" id="19165810"/>
<evidence type="ECO:0000259" key="12">
    <source>
        <dbReference type="PROSITE" id="PS51194"/>
    </source>
</evidence>
<dbReference type="Pfam" id="PF00271">
    <property type="entry name" value="Helicase_C"/>
    <property type="match status" value="1"/>
</dbReference>
<evidence type="ECO:0000256" key="7">
    <source>
        <dbReference type="ARBA" id="ARBA00023125"/>
    </source>
</evidence>
<dbReference type="InterPro" id="IPR044574">
    <property type="entry name" value="ARIP4-like"/>
</dbReference>
<name>W9YTW2_9EURO</name>
<evidence type="ECO:0000256" key="4">
    <source>
        <dbReference type="ARBA" id="ARBA00022801"/>
    </source>
</evidence>
<feature type="region of interest" description="Disordered" evidence="9">
    <location>
        <begin position="1004"/>
        <end position="1026"/>
    </location>
</feature>
<dbReference type="InterPro" id="IPR013761">
    <property type="entry name" value="SAM/pointed_sf"/>
</dbReference>
<feature type="compositionally biased region" description="Polar residues" evidence="9">
    <location>
        <begin position="670"/>
        <end position="680"/>
    </location>
</feature>
<feature type="region of interest" description="Disordered" evidence="9">
    <location>
        <begin position="381"/>
        <end position="407"/>
    </location>
</feature>